<keyword evidence="10" id="KW-1185">Reference proteome</keyword>
<feature type="domain" description="Cytochrome c" evidence="8">
    <location>
        <begin position="22"/>
        <end position="136"/>
    </location>
</feature>
<evidence type="ECO:0000259" key="8">
    <source>
        <dbReference type="PROSITE" id="PS51007"/>
    </source>
</evidence>
<dbReference type="RefSeq" id="WP_008029674.1">
    <property type="nucleotide sequence ID" value="NZ_ACYY01000008.1"/>
</dbReference>
<dbReference type="GO" id="GO:0020037">
    <property type="term" value="F:heme binding"/>
    <property type="evidence" value="ECO:0007669"/>
    <property type="project" value="InterPro"/>
</dbReference>
<protein>
    <submittedName>
        <fullName evidence="9">Cytochrome c class I</fullName>
    </submittedName>
</protein>
<evidence type="ECO:0000256" key="6">
    <source>
        <dbReference type="PROSITE-ProRule" id="PRU00433"/>
    </source>
</evidence>
<evidence type="ECO:0000256" key="1">
    <source>
        <dbReference type="ARBA" id="ARBA00022448"/>
    </source>
</evidence>
<dbReference type="Gene3D" id="1.10.760.10">
    <property type="entry name" value="Cytochrome c-like domain"/>
    <property type="match status" value="1"/>
</dbReference>
<evidence type="ECO:0000256" key="2">
    <source>
        <dbReference type="ARBA" id="ARBA00022617"/>
    </source>
</evidence>
<evidence type="ECO:0000256" key="3">
    <source>
        <dbReference type="ARBA" id="ARBA00022723"/>
    </source>
</evidence>
<reference evidence="9 10" key="1">
    <citation type="submission" date="2009-08" db="EMBL/GenBank/DDBJ databases">
        <title>The draft genome of Rhodobacter sp. SW2.</title>
        <authorList>
            <consortium name="US DOE Joint Genome Institute (JGI-PGF)"/>
            <person name="Lucas S."/>
            <person name="Copeland A."/>
            <person name="Lapidus A."/>
            <person name="Glavina del Rio T."/>
            <person name="Tice H."/>
            <person name="Bruce D."/>
            <person name="Goodwin L."/>
            <person name="Pitluck S."/>
            <person name="Larimer F."/>
            <person name="Land M.L."/>
            <person name="Hauser L."/>
            <person name="Emerson D."/>
        </authorList>
    </citation>
    <scope>NUCLEOTIDE SEQUENCE [LARGE SCALE GENOMIC DNA]</scope>
    <source>
        <strain evidence="9 10">SW2</strain>
    </source>
</reference>
<dbReference type="OrthoDB" id="9805828at2"/>
<keyword evidence="5 6" id="KW-0408">Iron</keyword>
<dbReference type="AlphaFoldDB" id="C8S0F5"/>
<evidence type="ECO:0000256" key="5">
    <source>
        <dbReference type="ARBA" id="ARBA00023004"/>
    </source>
</evidence>
<keyword evidence="2 6" id="KW-0349">Heme</keyword>
<keyword evidence="3 6" id="KW-0479">Metal-binding</keyword>
<dbReference type="EMBL" id="ACYY01000008">
    <property type="protein sequence ID" value="EEW25489.1"/>
    <property type="molecule type" value="Genomic_DNA"/>
</dbReference>
<dbReference type="SUPFAM" id="SSF46626">
    <property type="entry name" value="Cytochrome c"/>
    <property type="match status" value="1"/>
</dbReference>
<evidence type="ECO:0000256" key="7">
    <source>
        <dbReference type="SAM" id="SignalP"/>
    </source>
</evidence>
<dbReference type="InterPro" id="IPR036909">
    <property type="entry name" value="Cyt_c-like_dom_sf"/>
</dbReference>
<dbReference type="Proteomes" id="UP000010121">
    <property type="component" value="Unassembled WGS sequence"/>
</dbReference>
<dbReference type="GO" id="GO:0009055">
    <property type="term" value="F:electron transfer activity"/>
    <property type="evidence" value="ECO:0007669"/>
    <property type="project" value="InterPro"/>
</dbReference>
<evidence type="ECO:0000313" key="9">
    <source>
        <dbReference type="EMBL" id="EEW25489.1"/>
    </source>
</evidence>
<keyword evidence="7" id="KW-0732">Signal</keyword>
<organism evidence="9 10">
    <name type="scientific">Rhodobacter ferrooxidans</name>
    <dbReference type="NCBI Taxonomy" id="371731"/>
    <lineage>
        <taxon>Bacteria</taxon>
        <taxon>Pseudomonadati</taxon>
        <taxon>Pseudomonadota</taxon>
        <taxon>Alphaproteobacteria</taxon>
        <taxon>Rhodobacterales</taxon>
        <taxon>Rhodobacter group</taxon>
        <taxon>Rhodobacter</taxon>
    </lineage>
</organism>
<evidence type="ECO:0000256" key="4">
    <source>
        <dbReference type="ARBA" id="ARBA00022982"/>
    </source>
</evidence>
<dbReference type="InterPro" id="IPR009056">
    <property type="entry name" value="Cyt_c-like_dom"/>
</dbReference>
<feature type="signal peptide" evidence="7">
    <location>
        <begin position="1"/>
        <end position="20"/>
    </location>
</feature>
<dbReference type="PANTHER" id="PTHR11961">
    <property type="entry name" value="CYTOCHROME C"/>
    <property type="match status" value="1"/>
</dbReference>
<proteinExistence type="predicted"/>
<dbReference type="eggNOG" id="COG3474">
    <property type="taxonomic scope" value="Bacteria"/>
</dbReference>
<dbReference type="InterPro" id="IPR002327">
    <property type="entry name" value="Cyt_c_1A/1B"/>
</dbReference>
<dbReference type="GO" id="GO:0046872">
    <property type="term" value="F:metal ion binding"/>
    <property type="evidence" value="ECO:0007669"/>
    <property type="project" value="UniProtKB-KW"/>
</dbReference>
<name>C8S0F5_9RHOB</name>
<dbReference type="STRING" id="371731.Rsw2DRAFT_1533"/>
<accession>C8S0F5</accession>
<dbReference type="PROSITE" id="PS51007">
    <property type="entry name" value="CYTC"/>
    <property type="match status" value="1"/>
</dbReference>
<keyword evidence="1" id="KW-0813">Transport</keyword>
<comment type="caution">
    <text evidence="9">The sequence shown here is derived from an EMBL/GenBank/DDBJ whole genome shotgun (WGS) entry which is preliminary data.</text>
</comment>
<gene>
    <name evidence="9" type="ORF">Rsw2DRAFT_1533</name>
</gene>
<keyword evidence="4" id="KW-0249">Electron transport</keyword>
<sequence>MKISLYAAVAALALAAPAFAAGDVAKGEKEFKKCMTCHSITAADGTVIKKGGAVGPNLFGVVGRTVGSYPEFAYSEAYGETGAKGVAWTEEAIAAYVVDPVKWLKEASGDDKAKSKMTFKLPKGGEDVAAYLASVATN</sequence>
<feature type="chain" id="PRO_5002990452" evidence="7">
    <location>
        <begin position="21"/>
        <end position="138"/>
    </location>
</feature>
<evidence type="ECO:0000313" key="10">
    <source>
        <dbReference type="Proteomes" id="UP000010121"/>
    </source>
</evidence>